<dbReference type="Proteomes" id="UP001157160">
    <property type="component" value="Unassembled WGS sequence"/>
</dbReference>
<dbReference type="InterPro" id="IPR036097">
    <property type="entry name" value="HisK_dim/P_sf"/>
</dbReference>
<evidence type="ECO:0000256" key="12">
    <source>
        <dbReference type="SAM" id="MobiDB-lite"/>
    </source>
</evidence>
<evidence type="ECO:0000259" key="14">
    <source>
        <dbReference type="PROSITE" id="PS50109"/>
    </source>
</evidence>
<dbReference type="RefSeq" id="WP_284233456.1">
    <property type="nucleotide sequence ID" value="NZ_BSUL01000001.1"/>
</dbReference>
<dbReference type="Gene3D" id="3.30.565.10">
    <property type="entry name" value="Histidine kinase-like ATPase, C-terminal domain"/>
    <property type="match status" value="1"/>
</dbReference>
<dbReference type="InterPro" id="IPR004358">
    <property type="entry name" value="Sig_transdc_His_kin-like_C"/>
</dbReference>
<dbReference type="InterPro" id="IPR005467">
    <property type="entry name" value="His_kinase_dom"/>
</dbReference>
<dbReference type="CDD" id="cd00082">
    <property type="entry name" value="HisKA"/>
    <property type="match status" value="1"/>
</dbReference>
<dbReference type="InterPro" id="IPR036890">
    <property type="entry name" value="HATPase_C_sf"/>
</dbReference>
<protein>
    <recommendedName>
        <fullName evidence="4">histidine kinase</fullName>
        <ecNumber evidence="4">2.7.13.3</ecNumber>
    </recommendedName>
</protein>
<evidence type="ECO:0000256" key="7">
    <source>
        <dbReference type="ARBA" id="ARBA00022692"/>
    </source>
</evidence>
<evidence type="ECO:0000256" key="3">
    <source>
        <dbReference type="ARBA" id="ARBA00004236"/>
    </source>
</evidence>
<dbReference type="EC" id="2.7.13.3" evidence="4"/>
<feature type="transmembrane region" description="Helical" evidence="13">
    <location>
        <begin position="20"/>
        <end position="41"/>
    </location>
</feature>
<dbReference type="AlphaFoldDB" id="A0AA37XC34"/>
<dbReference type="SMART" id="SM00388">
    <property type="entry name" value="HisKA"/>
    <property type="match status" value="1"/>
</dbReference>
<evidence type="ECO:0000256" key="11">
    <source>
        <dbReference type="ARBA" id="ARBA00023136"/>
    </source>
</evidence>
<comment type="cofactor">
    <cofactor evidence="2">
        <name>a divalent metal cation</name>
        <dbReference type="ChEBI" id="CHEBI:60240"/>
    </cofactor>
</comment>
<evidence type="ECO:0000256" key="8">
    <source>
        <dbReference type="ARBA" id="ARBA00022777"/>
    </source>
</evidence>
<sequence length="570" mass="61612">MIDGLSRWWSGISLRTKVTGVTVLLVTLGLIVAGVGTMTVLRGYLLDEADRKIAAYAEDLPSYISDPEFFDRQPSDPLTYYVALLDPQGQLVQDNLTDEPDEVRLRPTFDELRLAPDGELSAPRTLSNETLNAQWRVTTLSRQVPGTSDVLTLVIGVNLADTNSTIAQFAAIFFGFSISVVLLGGALTRLLVTTTFEPLRAVERTAAEIARGDFGQRLAGATPNTEVGRLNRSLNIMLSRIDRAFGDRDRTIVQMRRFIGDASHELRTPLVSLRGYAELYRMGALQTPEAVSEAMGRIESEAKRMGELVEDLLELARIDEDKPLQLTPVDLVPLAQDAARDTMAAAPGRVVQVVELDPSATAPLRMPVPESAGGADPDGKPRDPNVTGPIAFAGATFARLRAARRGRRGPVATDDIVLPTLHLAPPPPPAVVLAEENKIRQVLTNLIGNANRYTPEGSPIEIAIGTDPTRHVAILDIVDHGEGIPEQVREKIFQRFWRADTSRARETGGTGLGLSIVEALVAKHRGSVEVLETPGGGATFRLLLPLLPKEAPAADSTEASDGPEAGERRP</sequence>
<dbReference type="GO" id="GO:0005886">
    <property type="term" value="C:plasma membrane"/>
    <property type="evidence" value="ECO:0007669"/>
    <property type="project" value="UniProtKB-SubCell"/>
</dbReference>
<feature type="domain" description="Histidine kinase" evidence="14">
    <location>
        <begin position="261"/>
        <end position="548"/>
    </location>
</feature>
<dbReference type="SMART" id="SM00387">
    <property type="entry name" value="HATPase_c"/>
    <property type="match status" value="1"/>
</dbReference>
<evidence type="ECO:0000256" key="13">
    <source>
        <dbReference type="SAM" id="Phobius"/>
    </source>
</evidence>
<dbReference type="InterPro" id="IPR003661">
    <property type="entry name" value="HisK_dim/P_dom"/>
</dbReference>
<keyword evidence="5" id="KW-0597">Phosphoprotein</keyword>
<dbReference type="PRINTS" id="PR00344">
    <property type="entry name" value="BCTRLSENSOR"/>
</dbReference>
<reference evidence="16 17" key="1">
    <citation type="journal article" date="2014" name="Int. J. Syst. Evol. Microbiol.">
        <title>Complete genome sequence of Corynebacterium casei LMG S-19264T (=DSM 44701T), isolated from a smear-ripened cheese.</title>
        <authorList>
            <consortium name="US DOE Joint Genome Institute (JGI-PGF)"/>
            <person name="Walter F."/>
            <person name="Albersmeier A."/>
            <person name="Kalinowski J."/>
            <person name="Ruckert C."/>
        </authorList>
    </citation>
    <scope>NUCLEOTIDE SEQUENCE [LARGE SCALE GENOMIC DNA]</scope>
    <source>
        <strain evidence="16 17">NBRC 112289</strain>
    </source>
</reference>
<evidence type="ECO:0000259" key="15">
    <source>
        <dbReference type="PROSITE" id="PS50885"/>
    </source>
</evidence>
<keyword evidence="8" id="KW-0418">Kinase</keyword>
<evidence type="ECO:0000313" key="16">
    <source>
        <dbReference type="EMBL" id="GMA29398.1"/>
    </source>
</evidence>
<organism evidence="16 17">
    <name type="scientific">Arenivirga flava</name>
    <dbReference type="NCBI Taxonomy" id="1930060"/>
    <lineage>
        <taxon>Bacteria</taxon>
        <taxon>Bacillati</taxon>
        <taxon>Actinomycetota</taxon>
        <taxon>Actinomycetes</taxon>
        <taxon>Micrococcales</taxon>
        <taxon>Microbacteriaceae</taxon>
        <taxon>Arenivirga</taxon>
    </lineage>
</organism>
<dbReference type="GO" id="GO:0000155">
    <property type="term" value="F:phosphorelay sensor kinase activity"/>
    <property type="evidence" value="ECO:0007669"/>
    <property type="project" value="InterPro"/>
</dbReference>
<comment type="catalytic activity">
    <reaction evidence="1">
        <text>ATP + protein L-histidine = ADP + protein N-phospho-L-histidine.</text>
        <dbReference type="EC" id="2.7.13.3"/>
    </reaction>
</comment>
<dbReference type="PANTHER" id="PTHR45436:SF5">
    <property type="entry name" value="SENSOR HISTIDINE KINASE TRCS"/>
    <property type="match status" value="1"/>
</dbReference>
<evidence type="ECO:0000256" key="2">
    <source>
        <dbReference type="ARBA" id="ARBA00001968"/>
    </source>
</evidence>
<name>A0AA37XC34_9MICO</name>
<keyword evidence="9 13" id="KW-1133">Transmembrane helix</keyword>
<dbReference type="Pfam" id="PF00672">
    <property type="entry name" value="HAMP"/>
    <property type="match status" value="1"/>
</dbReference>
<keyword evidence="11 13" id="KW-0472">Membrane</keyword>
<comment type="caution">
    <text evidence="16">The sequence shown here is derived from an EMBL/GenBank/DDBJ whole genome shotgun (WGS) entry which is preliminary data.</text>
</comment>
<keyword evidence="10" id="KW-0902">Two-component regulatory system</keyword>
<accession>A0AA37XC34</accession>
<dbReference type="FunFam" id="3.30.565.10:FF:000006">
    <property type="entry name" value="Sensor histidine kinase WalK"/>
    <property type="match status" value="1"/>
</dbReference>
<dbReference type="PANTHER" id="PTHR45436">
    <property type="entry name" value="SENSOR HISTIDINE KINASE YKOH"/>
    <property type="match status" value="1"/>
</dbReference>
<dbReference type="FunFam" id="1.10.287.130:FF:000001">
    <property type="entry name" value="Two-component sensor histidine kinase"/>
    <property type="match status" value="1"/>
</dbReference>
<dbReference type="InterPro" id="IPR003594">
    <property type="entry name" value="HATPase_dom"/>
</dbReference>
<evidence type="ECO:0000256" key="6">
    <source>
        <dbReference type="ARBA" id="ARBA00022679"/>
    </source>
</evidence>
<feature type="transmembrane region" description="Helical" evidence="13">
    <location>
        <begin position="169"/>
        <end position="192"/>
    </location>
</feature>
<feature type="domain" description="HAMP" evidence="15">
    <location>
        <begin position="193"/>
        <end position="246"/>
    </location>
</feature>
<evidence type="ECO:0000256" key="4">
    <source>
        <dbReference type="ARBA" id="ARBA00012438"/>
    </source>
</evidence>
<keyword evidence="17" id="KW-1185">Reference proteome</keyword>
<dbReference type="CDD" id="cd06225">
    <property type="entry name" value="HAMP"/>
    <property type="match status" value="1"/>
</dbReference>
<proteinExistence type="predicted"/>
<feature type="region of interest" description="Disordered" evidence="12">
    <location>
        <begin position="363"/>
        <end position="385"/>
    </location>
</feature>
<dbReference type="SUPFAM" id="SSF158472">
    <property type="entry name" value="HAMP domain-like"/>
    <property type="match status" value="1"/>
</dbReference>
<dbReference type="SUPFAM" id="SSF55874">
    <property type="entry name" value="ATPase domain of HSP90 chaperone/DNA topoisomerase II/histidine kinase"/>
    <property type="match status" value="1"/>
</dbReference>
<dbReference type="SMART" id="SM00304">
    <property type="entry name" value="HAMP"/>
    <property type="match status" value="1"/>
</dbReference>
<evidence type="ECO:0000256" key="5">
    <source>
        <dbReference type="ARBA" id="ARBA00022553"/>
    </source>
</evidence>
<gene>
    <name evidence="16" type="ORF">GCM10025874_26510</name>
</gene>
<dbReference type="Pfam" id="PF02518">
    <property type="entry name" value="HATPase_c"/>
    <property type="match status" value="1"/>
</dbReference>
<keyword evidence="6" id="KW-0808">Transferase</keyword>
<feature type="region of interest" description="Disordered" evidence="12">
    <location>
        <begin position="551"/>
        <end position="570"/>
    </location>
</feature>
<evidence type="ECO:0000256" key="10">
    <source>
        <dbReference type="ARBA" id="ARBA00023012"/>
    </source>
</evidence>
<comment type="subcellular location">
    <subcellularLocation>
        <location evidence="3">Cell membrane</location>
    </subcellularLocation>
</comment>
<evidence type="ECO:0000256" key="1">
    <source>
        <dbReference type="ARBA" id="ARBA00000085"/>
    </source>
</evidence>
<dbReference type="PROSITE" id="PS50885">
    <property type="entry name" value="HAMP"/>
    <property type="match status" value="1"/>
</dbReference>
<dbReference type="InterPro" id="IPR050428">
    <property type="entry name" value="TCS_sensor_his_kinase"/>
</dbReference>
<evidence type="ECO:0000313" key="17">
    <source>
        <dbReference type="Proteomes" id="UP001157160"/>
    </source>
</evidence>
<dbReference type="Gene3D" id="6.10.340.10">
    <property type="match status" value="1"/>
</dbReference>
<dbReference type="GO" id="GO:0005509">
    <property type="term" value="F:calcium ion binding"/>
    <property type="evidence" value="ECO:0007669"/>
    <property type="project" value="UniProtKB-ARBA"/>
</dbReference>
<dbReference type="SUPFAM" id="SSF47384">
    <property type="entry name" value="Homodimeric domain of signal transducing histidine kinase"/>
    <property type="match status" value="1"/>
</dbReference>
<evidence type="ECO:0000256" key="9">
    <source>
        <dbReference type="ARBA" id="ARBA00022989"/>
    </source>
</evidence>
<dbReference type="PROSITE" id="PS50109">
    <property type="entry name" value="HIS_KIN"/>
    <property type="match status" value="1"/>
</dbReference>
<keyword evidence="7 13" id="KW-0812">Transmembrane</keyword>
<dbReference type="EMBL" id="BSUL01000001">
    <property type="protein sequence ID" value="GMA29398.1"/>
    <property type="molecule type" value="Genomic_DNA"/>
</dbReference>
<dbReference type="Gene3D" id="1.10.287.130">
    <property type="match status" value="1"/>
</dbReference>
<dbReference type="InterPro" id="IPR003660">
    <property type="entry name" value="HAMP_dom"/>
</dbReference>
<dbReference type="Pfam" id="PF00512">
    <property type="entry name" value="HisKA"/>
    <property type="match status" value="1"/>
</dbReference>